<sequence>MVERRKQGNGGDMENDGRIADSDRDQVEPQNANAPAEIAAAEAAAGVERAVHPGDSPATGGRSSRSTSTALPAAPSPVDVAGVPPQAQAPDTTGSAEPVPSPPVPVYHVHDLAYRGLLSVKAVFLDFLRSFVPADWVRDLDEDSFTQVESTLVLQDLRKREPDVVWRGRLRTDGREIVVVVLVEVQSTVETRMALRLLGYMTAIWQKEAEKRATGSQGPNATTGKLPAIVPIVIYNGKRPWTAARRFRELIEGAEWFSGRLVDFEYWLIDVRRLKEEELLGLSGAMAAVFWLDGTRDEAEMARRLRRLVRLLSRVPEDQVGPLLDWVSAVLASRLPAEEGPALLGRLKEVRSVEEAEEVATNFERMLDRWLEKTERRGWEKGLKATAVRLMAKGMDDGFIAEVTGLSPEEIARLRREATDEKPLS</sequence>
<gene>
    <name evidence="3" type="ORF">BLM47_11140</name>
</gene>
<feature type="domain" description="Transposase (putative) YhgA-like" evidence="2">
    <location>
        <begin position="110"/>
        <end position="316"/>
    </location>
</feature>
<dbReference type="AlphaFoldDB" id="A0A2A6DYE3"/>
<feature type="compositionally biased region" description="Low complexity" evidence="1">
    <location>
        <begin position="59"/>
        <end position="69"/>
    </location>
</feature>
<name>A0A2A6DYE3_9BACL</name>
<organism evidence="3 4">
    <name type="scientific">Candidatus Reconcilbacillus cellulovorans</name>
    <dbReference type="NCBI Taxonomy" id="1906605"/>
    <lineage>
        <taxon>Bacteria</taxon>
        <taxon>Bacillati</taxon>
        <taxon>Bacillota</taxon>
        <taxon>Bacilli</taxon>
        <taxon>Bacillales</taxon>
        <taxon>Paenibacillaceae</taxon>
        <taxon>Candidatus Reconcilbacillus</taxon>
    </lineage>
</organism>
<evidence type="ECO:0000313" key="3">
    <source>
        <dbReference type="EMBL" id="PDO09712.1"/>
    </source>
</evidence>
<feature type="compositionally biased region" description="Basic and acidic residues" evidence="1">
    <location>
        <begin position="15"/>
        <end position="27"/>
    </location>
</feature>
<feature type="region of interest" description="Disordered" evidence="1">
    <location>
        <begin position="1"/>
        <end position="102"/>
    </location>
</feature>
<reference evidence="3 4" key="1">
    <citation type="submission" date="2016-12" db="EMBL/GenBank/DDBJ databases">
        <title>Candidatus Reconcilibacillus cellulovorans genome.</title>
        <authorList>
            <person name="Kolinko S."/>
            <person name="Wu Y.-W."/>
            <person name="Tachea F."/>
            <person name="Denzel E."/>
            <person name="Hiras J."/>
            <person name="Baecker N."/>
            <person name="Chan L.J."/>
            <person name="Eichorst S.A."/>
            <person name="Frey D."/>
            <person name="Adams P.D."/>
            <person name="Pray T."/>
            <person name="Tanjore D."/>
            <person name="Petzold C.J."/>
            <person name="Gladden J.M."/>
            <person name="Simmons B.A."/>
            <person name="Singer S.W."/>
        </authorList>
    </citation>
    <scope>NUCLEOTIDE SEQUENCE [LARGE SCALE GENOMIC DNA]</scope>
    <source>
        <strain evidence="3">JTherm</strain>
    </source>
</reference>
<dbReference type="InterPro" id="IPR051699">
    <property type="entry name" value="Rpn/YhgA-like_nuclease"/>
</dbReference>
<dbReference type="PANTHER" id="PTHR34611">
    <property type="match status" value="1"/>
</dbReference>
<dbReference type="GO" id="GO:0006310">
    <property type="term" value="P:DNA recombination"/>
    <property type="evidence" value="ECO:0007669"/>
    <property type="project" value="TreeGrafter"/>
</dbReference>
<proteinExistence type="predicted"/>
<feature type="compositionally biased region" description="Low complexity" evidence="1">
    <location>
        <begin position="32"/>
        <end position="48"/>
    </location>
</feature>
<dbReference type="Pfam" id="PF04754">
    <property type="entry name" value="Transposase_31"/>
    <property type="match status" value="1"/>
</dbReference>
<dbReference type="Proteomes" id="UP000243688">
    <property type="component" value="Unassembled WGS sequence"/>
</dbReference>
<dbReference type="InterPro" id="IPR006842">
    <property type="entry name" value="Transposase_31"/>
</dbReference>
<evidence type="ECO:0000259" key="2">
    <source>
        <dbReference type="Pfam" id="PF04754"/>
    </source>
</evidence>
<dbReference type="GO" id="GO:1990238">
    <property type="term" value="F:double-stranded DNA endonuclease activity"/>
    <property type="evidence" value="ECO:0007669"/>
    <property type="project" value="TreeGrafter"/>
</dbReference>
<dbReference type="EMBL" id="MOXJ01000030">
    <property type="protein sequence ID" value="PDO09712.1"/>
    <property type="molecule type" value="Genomic_DNA"/>
</dbReference>
<evidence type="ECO:0000313" key="4">
    <source>
        <dbReference type="Proteomes" id="UP000243688"/>
    </source>
</evidence>
<protein>
    <recommendedName>
        <fullName evidence="2">Transposase (putative) YhgA-like domain-containing protein</fullName>
    </recommendedName>
</protein>
<evidence type="ECO:0000256" key="1">
    <source>
        <dbReference type="SAM" id="MobiDB-lite"/>
    </source>
</evidence>
<comment type="caution">
    <text evidence="3">The sequence shown here is derived from an EMBL/GenBank/DDBJ whole genome shotgun (WGS) entry which is preliminary data.</text>
</comment>
<dbReference type="PANTHER" id="PTHR34611:SF2">
    <property type="entry name" value="INACTIVE RECOMBINATION-PROMOTING NUCLEASE-LIKE PROTEIN RPNE-RELATED"/>
    <property type="match status" value="1"/>
</dbReference>
<accession>A0A2A6DYE3</accession>